<name>A0A498JAC2_MALDO</name>
<gene>
    <name evidence="1" type="ORF">DVH24_020720</name>
</gene>
<dbReference type="Proteomes" id="UP000290289">
    <property type="component" value="Chromosome 8"/>
</dbReference>
<evidence type="ECO:0000313" key="2">
    <source>
        <dbReference type="Proteomes" id="UP000290289"/>
    </source>
</evidence>
<sequence>MKRRMNTEILERENWLEELTEVSYKMDNELDEWNTEILKQQVEKEEEHGRSTSLVTEKKKRAVCFTIPYSCFCFGQVSRVIRHRDIAFEMKKLNGSLDKIAKLRQTYNFQFMEIITIEQPERVETDSSIDESIIFAPQYQTSTVA</sequence>
<evidence type="ECO:0000313" key="1">
    <source>
        <dbReference type="EMBL" id="RXH91697.1"/>
    </source>
</evidence>
<protein>
    <submittedName>
        <fullName evidence="1">Uncharacterized protein</fullName>
    </submittedName>
</protein>
<dbReference type="EMBL" id="RDQH01000334">
    <property type="protein sequence ID" value="RXH91697.1"/>
    <property type="molecule type" value="Genomic_DNA"/>
</dbReference>
<keyword evidence="2" id="KW-1185">Reference proteome</keyword>
<accession>A0A498JAC2</accession>
<proteinExistence type="predicted"/>
<dbReference type="AlphaFoldDB" id="A0A498JAC2"/>
<organism evidence="1 2">
    <name type="scientific">Malus domestica</name>
    <name type="common">Apple</name>
    <name type="synonym">Pyrus malus</name>
    <dbReference type="NCBI Taxonomy" id="3750"/>
    <lineage>
        <taxon>Eukaryota</taxon>
        <taxon>Viridiplantae</taxon>
        <taxon>Streptophyta</taxon>
        <taxon>Embryophyta</taxon>
        <taxon>Tracheophyta</taxon>
        <taxon>Spermatophyta</taxon>
        <taxon>Magnoliopsida</taxon>
        <taxon>eudicotyledons</taxon>
        <taxon>Gunneridae</taxon>
        <taxon>Pentapetalae</taxon>
        <taxon>rosids</taxon>
        <taxon>fabids</taxon>
        <taxon>Rosales</taxon>
        <taxon>Rosaceae</taxon>
        <taxon>Amygdaloideae</taxon>
        <taxon>Maleae</taxon>
        <taxon>Malus</taxon>
    </lineage>
</organism>
<dbReference type="Gene3D" id="1.20.5.4130">
    <property type="match status" value="1"/>
</dbReference>
<reference evidence="1 2" key="1">
    <citation type="submission" date="2018-10" db="EMBL/GenBank/DDBJ databases">
        <title>A high-quality apple genome assembly.</title>
        <authorList>
            <person name="Hu J."/>
        </authorList>
    </citation>
    <scope>NUCLEOTIDE SEQUENCE [LARGE SCALE GENOMIC DNA]</scope>
    <source>
        <strain evidence="2">cv. HFTH1</strain>
        <tissue evidence="1">Young leaf</tissue>
    </source>
</reference>
<comment type="caution">
    <text evidence="1">The sequence shown here is derived from an EMBL/GenBank/DDBJ whole genome shotgun (WGS) entry which is preliminary data.</text>
</comment>